<dbReference type="InterPro" id="IPR005467">
    <property type="entry name" value="His_kinase_dom"/>
</dbReference>
<dbReference type="SMART" id="SM00387">
    <property type="entry name" value="HATPase_c"/>
    <property type="match status" value="1"/>
</dbReference>
<dbReference type="EMBL" id="BSFF01000001">
    <property type="protein sequence ID" value="GLK54703.1"/>
    <property type="molecule type" value="Genomic_DNA"/>
</dbReference>
<comment type="caution">
    <text evidence="14">The sequence shown here is derived from an EMBL/GenBank/DDBJ whole genome shotgun (WGS) entry which is preliminary data.</text>
</comment>
<dbReference type="Gene3D" id="3.30.565.10">
    <property type="entry name" value="Histidine kinase-like ATPase, C-terminal domain"/>
    <property type="match status" value="1"/>
</dbReference>
<evidence type="ECO:0000313" key="15">
    <source>
        <dbReference type="EMBL" id="MBM7851643.1"/>
    </source>
</evidence>
<dbReference type="GO" id="GO:0005886">
    <property type="term" value="C:plasma membrane"/>
    <property type="evidence" value="ECO:0007669"/>
    <property type="project" value="TreeGrafter"/>
</dbReference>
<evidence type="ECO:0000259" key="12">
    <source>
        <dbReference type="PROSITE" id="PS50109"/>
    </source>
</evidence>
<feature type="domain" description="Histidine kinase" evidence="12">
    <location>
        <begin position="255"/>
        <end position="455"/>
    </location>
</feature>
<evidence type="ECO:0000256" key="11">
    <source>
        <dbReference type="SAM" id="MobiDB-lite"/>
    </source>
</evidence>
<evidence type="ECO:0000256" key="1">
    <source>
        <dbReference type="ARBA" id="ARBA00000085"/>
    </source>
</evidence>
<evidence type="ECO:0000256" key="7">
    <source>
        <dbReference type="ARBA" id="ARBA00022777"/>
    </source>
</evidence>
<evidence type="ECO:0000256" key="8">
    <source>
        <dbReference type="ARBA" id="ARBA00022989"/>
    </source>
</evidence>
<dbReference type="GO" id="GO:0004673">
    <property type="term" value="F:protein histidine kinase activity"/>
    <property type="evidence" value="ECO:0007669"/>
    <property type="project" value="UniProtKB-EC"/>
</dbReference>
<feature type="domain" description="HAMP" evidence="13">
    <location>
        <begin position="196"/>
        <end position="247"/>
    </location>
</feature>
<organism evidence="14 17">
    <name type="scientific">Methylopila capsulata</name>
    <dbReference type="NCBI Taxonomy" id="61654"/>
    <lineage>
        <taxon>Bacteria</taxon>
        <taxon>Pseudomonadati</taxon>
        <taxon>Pseudomonadota</taxon>
        <taxon>Alphaproteobacteria</taxon>
        <taxon>Hyphomicrobiales</taxon>
        <taxon>Methylopilaceae</taxon>
        <taxon>Methylopila</taxon>
    </lineage>
</organism>
<accession>A0A9W6MQX6</accession>
<feature type="compositionally biased region" description="Basic and acidic residues" evidence="11">
    <location>
        <begin position="120"/>
        <end position="135"/>
    </location>
</feature>
<sequence length="455" mass="48609">MRLAPRSLAGRLTLAAAVLTLVALVGAGLAIGFILQRFVTHQVEQRLDAQTTTIADALERDPDGRLRLSRNVDGPPFDRRRSGWYWRVDEEGAAVLRSGSLGDEGFESGRRRPLPAPFDPRWREPKPKMDEGRGPAEEPLIVRATRVEVGGRPVEIAVAAPRGAVEGPMQDALTPLMLSLAAVGLGLVGASLLQVRFGLTPLRRLREALGEVRAGRAARVPDDQPAELKPLASELNALIEQNAAGLASARLHVANLAHGLKTPLATLSVALDDPGRDPDGALRAEVDRVERRIRHHLARARAAALGGPQRMRTELKPRIDDLAVALKAIHADKALTIAVEVPDDLHVACDPQDVDEMAGNLLDNACKWSRGAIVVHAQRSDAQVALTISDDGPGLPEDALPEALLPGRRFDETTPGHGFGLSIARELAELYGGGLTLERGPAGGLAARLTLPAQK</sequence>
<keyword evidence="10" id="KW-0472">Membrane</keyword>
<protein>
    <recommendedName>
        <fullName evidence="3">histidine kinase</fullName>
        <ecNumber evidence="3">2.7.13.3</ecNumber>
    </recommendedName>
</protein>
<dbReference type="PROSITE" id="PS50109">
    <property type="entry name" value="HIS_KIN"/>
    <property type="match status" value="1"/>
</dbReference>
<keyword evidence="5" id="KW-0808">Transferase</keyword>
<dbReference type="InterPro" id="IPR036890">
    <property type="entry name" value="HATPase_C_sf"/>
</dbReference>
<dbReference type="PROSITE" id="PS50885">
    <property type="entry name" value="HAMP"/>
    <property type="match status" value="1"/>
</dbReference>
<dbReference type="PRINTS" id="PR00344">
    <property type="entry name" value="BCTRLSENSOR"/>
</dbReference>
<reference evidence="14" key="1">
    <citation type="journal article" date="2014" name="Int. J. Syst. Evol. Microbiol.">
        <title>Complete genome sequence of Corynebacterium casei LMG S-19264T (=DSM 44701T), isolated from a smear-ripened cheese.</title>
        <authorList>
            <consortium name="US DOE Joint Genome Institute (JGI-PGF)"/>
            <person name="Walter F."/>
            <person name="Albersmeier A."/>
            <person name="Kalinowski J."/>
            <person name="Ruckert C."/>
        </authorList>
    </citation>
    <scope>NUCLEOTIDE SEQUENCE</scope>
    <source>
        <strain evidence="14">VKM B-1606</strain>
    </source>
</reference>
<reference evidence="14" key="3">
    <citation type="submission" date="2023-01" db="EMBL/GenBank/DDBJ databases">
        <authorList>
            <person name="Sun Q."/>
            <person name="Evtushenko L."/>
        </authorList>
    </citation>
    <scope>NUCLEOTIDE SEQUENCE</scope>
    <source>
        <strain evidence="14">VKM B-1606</strain>
    </source>
</reference>
<keyword evidence="6" id="KW-0812">Transmembrane</keyword>
<keyword evidence="7 14" id="KW-0418">Kinase</keyword>
<dbReference type="InterPro" id="IPR003594">
    <property type="entry name" value="HATPase_dom"/>
</dbReference>
<dbReference type="InterPro" id="IPR003660">
    <property type="entry name" value="HAMP_dom"/>
</dbReference>
<dbReference type="PANTHER" id="PTHR45436">
    <property type="entry name" value="SENSOR HISTIDINE KINASE YKOH"/>
    <property type="match status" value="1"/>
</dbReference>
<evidence type="ECO:0000313" key="17">
    <source>
        <dbReference type="Proteomes" id="UP001143400"/>
    </source>
</evidence>
<gene>
    <name evidence="14" type="ORF">GCM10008170_07220</name>
    <name evidence="15" type="ORF">JOD31_001868</name>
</gene>
<dbReference type="PANTHER" id="PTHR45436:SF5">
    <property type="entry name" value="SENSOR HISTIDINE KINASE TRCS"/>
    <property type="match status" value="1"/>
</dbReference>
<comment type="catalytic activity">
    <reaction evidence="1">
        <text>ATP + protein L-histidine = ADP + protein N-phospho-L-histidine.</text>
        <dbReference type="EC" id="2.7.13.3"/>
    </reaction>
</comment>
<dbReference type="GO" id="GO:0000160">
    <property type="term" value="P:phosphorelay signal transduction system"/>
    <property type="evidence" value="ECO:0007669"/>
    <property type="project" value="UniProtKB-KW"/>
</dbReference>
<evidence type="ECO:0000256" key="2">
    <source>
        <dbReference type="ARBA" id="ARBA00004370"/>
    </source>
</evidence>
<evidence type="ECO:0000256" key="9">
    <source>
        <dbReference type="ARBA" id="ARBA00023012"/>
    </source>
</evidence>
<comment type="subcellular location">
    <subcellularLocation>
        <location evidence="2">Membrane</location>
    </subcellularLocation>
</comment>
<dbReference type="AlphaFoldDB" id="A0A9W6MQX6"/>
<evidence type="ECO:0000259" key="13">
    <source>
        <dbReference type="PROSITE" id="PS50885"/>
    </source>
</evidence>
<dbReference type="InterPro" id="IPR050428">
    <property type="entry name" value="TCS_sensor_his_kinase"/>
</dbReference>
<dbReference type="InterPro" id="IPR004358">
    <property type="entry name" value="Sig_transdc_His_kin-like_C"/>
</dbReference>
<dbReference type="Gene3D" id="1.10.287.130">
    <property type="match status" value="1"/>
</dbReference>
<name>A0A9W6MQX6_9HYPH</name>
<dbReference type="Proteomes" id="UP000758856">
    <property type="component" value="Unassembled WGS sequence"/>
</dbReference>
<evidence type="ECO:0000256" key="4">
    <source>
        <dbReference type="ARBA" id="ARBA00022553"/>
    </source>
</evidence>
<evidence type="ECO:0000313" key="16">
    <source>
        <dbReference type="Proteomes" id="UP000758856"/>
    </source>
</evidence>
<evidence type="ECO:0000256" key="10">
    <source>
        <dbReference type="ARBA" id="ARBA00023136"/>
    </source>
</evidence>
<keyword evidence="8" id="KW-1133">Transmembrane helix</keyword>
<dbReference type="EMBL" id="JAFBCY010000002">
    <property type="protein sequence ID" value="MBM7851643.1"/>
    <property type="molecule type" value="Genomic_DNA"/>
</dbReference>
<reference evidence="15 16" key="2">
    <citation type="submission" date="2021-01" db="EMBL/GenBank/DDBJ databases">
        <title>Genomic Encyclopedia of Type Strains, Phase IV (KMG-IV): sequencing the most valuable type-strain genomes for metagenomic binning, comparative biology and taxonomic classification.</title>
        <authorList>
            <person name="Goeker M."/>
        </authorList>
    </citation>
    <scope>NUCLEOTIDE SEQUENCE [LARGE SCALE GENOMIC DNA]</scope>
    <source>
        <strain evidence="15 16">DSM 6130</strain>
    </source>
</reference>
<keyword evidence="16" id="KW-1185">Reference proteome</keyword>
<proteinExistence type="predicted"/>
<evidence type="ECO:0000313" key="14">
    <source>
        <dbReference type="EMBL" id="GLK54703.1"/>
    </source>
</evidence>
<dbReference type="Pfam" id="PF02518">
    <property type="entry name" value="HATPase_c"/>
    <property type="match status" value="1"/>
</dbReference>
<feature type="region of interest" description="Disordered" evidence="11">
    <location>
        <begin position="106"/>
        <end position="135"/>
    </location>
</feature>
<dbReference type="Proteomes" id="UP001143400">
    <property type="component" value="Unassembled WGS sequence"/>
</dbReference>
<keyword evidence="9" id="KW-0902">Two-component regulatory system</keyword>
<keyword evidence="4" id="KW-0597">Phosphoprotein</keyword>
<evidence type="ECO:0000256" key="6">
    <source>
        <dbReference type="ARBA" id="ARBA00022692"/>
    </source>
</evidence>
<dbReference type="EC" id="2.7.13.3" evidence="3"/>
<dbReference type="SUPFAM" id="SSF55874">
    <property type="entry name" value="ATPase domain of HSP90 chaperone/DNA topoisomerase II/histidine kinase"/>
    <property type="match status" value="1"/>
</dbReference>
<evidence type="ECO:0000256" key="3">
    <source>
        <dbReference type="ARBA" id="ARBA00012438"/>
    </source>
</evidence>
<dbReference type="RefSeq" id="WP_204950049.1">
    <property type="nucleotide sequence ID" value="NZ_BSFF01000001.1"/>
</dbReference>
<evidence type="ECO:0000256" key="5">
    <source>
        <dbReference type="ARBA" id="ARBA00022679"/>
    </source>
</evidence>